<dbReference type="VEuPathDB" id="FungiDB:EYZ11_011308"/>
<dbReference type="PANTHER" id="PTHR33099:SF7">
    <property type="entry name" value="MYND-TYPE DOMAIN-CONTAINING PROTEIN"/>
    <property type="match status" value="1"/>
</dbReference>
<dbReference type="PANTHER" id="PTHR33099">
    <property type="entry name" value="FE2OG DIOXYGENASE DOMAIN-CONTAINING PROTEIN"/>
    <property type="match status" value="1"/>
</dbReference>
<dbReference type="Gene3D" id="2.60.120.620">
    <property type="entry name" value="q2cbj1_9rhob like domain"/>
    <property type="match status" value="1"/>
</dbReference>
<organism evidence="1 2">
    <name type="scientific">Aspergillus tanneri</name>
    <dbReference type="NCBI Taxonomy" id="1220188"/>
    <lineage>
        <taxon>Eukaryota</taxon>
        <taxon>Fungi</taxon>
        <taxon>Dikarya</taxon>
        <taxon>Ascomycota</taxon>
        <taxon>Pezizomycotina</taxon>
        <taxon>Eurotiomycetes</taxon>
        <taxon>Eurotiomycetidae</taxon>
        <taxon>Eurotiales</taxon>
        <taxon>Aspergillaceae</taxon>
        <taxon>Aspergillus</taxon>
        <taxon>Aspergillus subgen. Circumdati</taxon>
    </lineage>
</organism>
<proteinExistence type="predicted"/>
<protein>
    <submittedName>
        <fullName evidence="1">Uncharacterized protein</fullName>
    </submittedName>
</protein>
<gene>
    <name evidence="1" type="ORF">EYZ11_011308</name>
</gene>
<evidence type="ECO:0000313" key="2">
    <source>
        <dbReference type="Proteomes" id="UP000308092"/>
    </source>
</evidence>
<keyword evidence="2" id="KW-1185">Reference proteome</keyword>
<accession>A0A4S3J361</accession>
<sequence length="782" mass="87244">MKTGMDEFKMDPLEEDHLDIKGDIISALELIKSTGSILTSGNLNSGVNPGLYVPSSGLIRLPISPEDAQSMIQSCHMSPYGKGTETLVDESVRKCWQLASNEFSLRNPLWRAQMGVLVSQAVAGLGLKADSPEVKAELYKLLIYEEGAFFLPHQDSEKADGMFGTLVVCLPSKHEGGSVIASHRDNHLKFHTAPNSEFGFSWAAWIALVYNLIHRPSAALLGFHGSKTERLTHLFERWARAAEEPMQYLDGWDDRFNEACPPALVYILEHQYTSAELNCARLKGVDQSRFAELQNACKRTGFDIFLANIEKENMGGVDDGYYDSYYGRGRYGSDDIHSIVDLIESTLKLSRVVNTKGIVVGKNLPFPEKMLIQEDVFNRDPDKENFQGFTGNEGATATYFYQETIAFELADPELFGRSMALIDGEFSSSQISQIAKTISQHGLPSIRLSGSEADGRDLANALSDYPIKESLARTVAFLETKLENTVFIISFITSANDRARTGNLDKDAIENATSLRPVQTPYSWSSYCVEPITASRIAPDVVIKLIKLADATDNDITGIMGTLTEYSVNVKRSEMESAFYQFLFPVANGICEHIRTTKRPFTTGEQHFITTFLTSYVNGYVNYAPSPPADWKVKTTIQCICADCDSLRKFINDPCKKVEEFRMAERRRKHLDQQLHKSYFMTITLKQGTPYSLRVEKTQAMLVSSFLAWITRAQAAQAELKRLSQNGPLKEILGDKYGSIFHHKNLQIPDDLPVVPPVGGLTDRNVGNTVRSTIPSKRPFGR</sequence>
<dbReference type="AlphaFoldDB" id="A0A4S3J361"/>
<reference evidence="1 2" key="1">
    <citation type="submission" date="2019-03" db="EMBL/GenBank/DDBJ databases">
        <title>The genome sequence of a newly discovered highly antifungal drug resistant Aspergillus species, Aspergillus tanneri NIH 1004.</title>
        <authorList>
            <person name="Mounaud S."/>
            <person name="Singh I."/>
            <person name="Joardar V."/>
            <person name="Pakala S."/>
            <person name="Pakala S."/>
            <person name="Venepally P."/>
            <person name="Hoover J."/>
            <person name="Nierman W."/>
            <person name="Chung J."/>
            <person name="Losada L."/>
        </authorList>
    </citation>
    <scope>NUCLEOTIDE SEQUENCE [LARGE SCALE GENOMIC DNA]</scope>
    <source>
        <strain evidence="1 2">NIH1004</strain>
    </source>
</reference>
<dbReference type="EMBL" id="SOSA01000686">
    <property type="protein sequence ID" value="THC89240.1"/>
    <property type="molecule type" value="Genomic_DNA"/>
</dbReference>
<comment type="caution">
    <text evidence="1">The sequence shown here is derived from an EMBL/GenBank/DDBJ whole genome shotgun (WGS) entry which is preliminary data.</text>
</comment>
<dbReference type="Proteomes" id="UP000308092">
    <property type="component" value="Unassembled WGS sequence"/>
</dbReference>
<name>A0A4S3J361_9EURO</name>
<evidence type="ECO:0000313" key="1">
    <source>
        <dbReference type="EMBL" id="THC89240.1"/>
    </source>
</evidence>